<feature type="region of interest" description="Disordered" evidence="1">
    <location>
        <begin position="23"/>
        <end position="42"/>
    </location>
</feature>
<organism evidence="3 4">
    <name type="scientific">Fimbriiglobus ruber</name>
    <dbReference type="NCBI Taxonomy" id="1908690"/>
    <lineage>
        <taxon>Bacteria</taxon>
        <taxon>Pseudomonadati</taxon>
        <taxon>Planctomycetota</taxon>
        <taxon>Planctomycetia</taxon>
        <taxon>Gemmatales</taxon>
        <taxon>Gemmataceae</taxon>
        <taxon>Fimbriiglobus</taxon>
    </lineage>
</organism>
<feature type="domain" description="Cytochrome c-552/4" evidence="2">
    <location>
        <begin position="412"/>
        <end position="484"/>
    </location>
</feature>
<dbReference type="SUPFAM" id="SSF56300">
    <property type="entry name" value="Metallo-dependent phosphatases"/>
    <property type="match status" value="1"/>
</dbReference>
<dbReference type="AlphaFoldDB" id="A0A225DFY1"/>
<proteinExistence type="predicted"/>
<evidence type="ECO:0000313" key="4">
    <source>
        <dbReference type="Proteomes" id="UP000214646"/>
    </source>
</evidence>
<keyword evidence="4" id="KW-1185">Reference proteome</keyword>
<accession>A0A225DFY1</accession>
<evidence type="ECO:0000259" key="2">
    <source>
        <dbReference type="Pfam" id="PF13435"/>
    </source>
</evidence>
<dbReference type="Gene3D" id="1.10.1130.10">
    <property type="entry name" value="Flavocytochrome C3, Chain A"/>
    <property type="match status" value="1"/>
</dbReference>
<dbReference type="InterPro" id="IPR036280">
    <property type="entry name" value="Multihaem_cyt_sf"/>
</dbReference>
<dbReference type="SUPFAM" id="SSF48695">
    <property type="entry name" value="Multiheme cytochromes"/>
    <property type="match status" value="1"/>
</dbReference>
<reference evidence="4" key="1">
    <citation type="submission" date="2017-06" db="EMBL/GenBank/DDBJ databases">
        <title>Genome analysis of Fimbriiglobus ruber SP5, the first member of the order Planctomycetales with confirmed chitinolytic capability.</title>
        <authorList>
            <person name="Ravin N.V."/>
            <person name="Rakitin A.L."/>
            <person name="Ivanova A.A."/>
            <person name="Beletsky A.V."/>
            <person name="Kulichevskaya I.S."/>
            <person name="Mardanov A.V."/>
            <person name="Dedysh S.N."/>
        </authorList>
    </citation>
    <scope>NUCLEOTIDE SEQUENCE [LARGE SCALE GENOMIC DNA]</scope>
    <source>
        <strain evidence="4">SP5</strain>
    </source>
</reference>
<dbReference type="InterPro" id="IPR023155">
    <property type="entry name" value="Cyt_c-552/4"/>
</dbReference>
<evidence type="ECO:0000313" key="3">
    <source>
        <dbReference type="EMBL" id="OWK36069.1"/>
    </source>
</evidence>
<name>A0A225DFY1_9BACT</name>
<comment type="caution">
    <text evidence="3">The sequence shown here is derived from an EMBL/GenBank/DDBJ whole genome shotgun (WGS) entry which is preliminary data.</text>
</comment>
<dbReference type="Proteomes" id="UP000214646">
    <property type="component" value="Unassembled WGS sequence"/>
</dbReference>
<sequence length="587" mass="62973">MRAAAGVLVVVCVVVATGFWMKNRPEPTPTPEPAEGEPNEPKVGGVGLFASWPKDAPELAIVLTGQTYGYLSPCGCSRPQKGGLERRANFIDTLKAKGWPVIGLDLGDAAPPKGVHKQNLLKYKYTMLSLAEMGYKAIGLGEYDFAAGLYDLLAEYTLNNPGNPPTIVASNLMGVQRGPGGKPLKFFSRAEKFPGGPNGRPMIPGYEVFAEQGKPTIGIVSVAGPTVSEKVEKIDPEFTFENNGNAIKGALGAINKAVATLPNPPAKPTIQVLMYVGKMEHAREAAKAFPQFQLILCQSDDSEPPQFPTPANNGKTLIVQVGHKGQSVGVIGVYPKGAGYELKYQLVPLGEEYLTPPGPAAAKNNKGLQFLEEYSLEVKKQDLLKLYVAKQTPHTIQIQNPAANVAFVGAQVCAGCHAAEFKVWSATKHAQATTALVQATRPSNRQFDGECLECHTTGMRYQTGFKDAVTTPNLLGNQCENCHGPGSAHAAQPNNKVFLAALMAPWKTKPGDKLPDLATLNKLAKLKPVEREAVKLKEKAVVNAVSGMCMNCHDTENDPKFDFYEYFPKIYHSGLKAAGLPPGVGEK</sequence>
<dbReference type="Gene3D" id="3.60.21.10">
    <property type="match status" value="1"/>
</dbReference>
<dbReference type="EMBL" id="NIDE01000017">
    <property type="protein sequence ID" value="OWK36069.1"/>
    <property type="molecule type" value="Genomic_DNA"/>
</dbReference>
<evidence type="ECO:0000256" key="1">
    <source>
        <dbReference type="SAM" id="MobiDB-lite"/>
    </source>
</evidence>
<gene>
    <name evidence="3" type="ORF">FRUB_08632</name>
</gene>
<dbReference type="Pfam" id="PF13435">
    <property type="entry name" value="Cytochrome_C554"/>
    <property type="match status" value="1"/>
</dbReference>
<dbReference type="InterPro" id="IPR029052">
    <property type="entry name" value="Metallo-depent_PP-like"/>
</dbReference>
<protein>
    <submittedName>
        <fullName evidence="3">Cytochrome c family protein</fullName>
    </submittedName>
</protein>